<evidence type="ECO:0000313" key="1">
    <source>
        <dbReference type="EMBL" id="SNT24163.1"/>
    </source>
</evidence>
<reference evidence="1 2" key="1">
    <citation type="submission" date="2017-06" db="EMBL/GenBank/DDBJ databases">
        <authorList>
            <person name="Kim H.J."/>
            <person name="Triplett B.A."/>
        </authorList>
    </citation>
    <scope>NUCLEOTIDE SEQUENCE [LARGE SCALE GENOMIC DNA]</scope>
    <source>
        <strain evidence="1 2">SCA</strain>
    </source>
</reference>
<keyword evidence="2" id="KW-1185">Reference proteome</keyword>
<dbReference type="Proteomes" id="UP000198304">
    <property type="component" value="Unassembled WGS sequence"/>
</dbReference>
<dbReference type="OrthoDB" id="13547at2"/>
<evidence type="ECO:0000313" key="2">
    <source>
        <dbReference type="Proteomes" id="UP000198304"/>
    </source>
</evidence>
<accession>A0A239L2X8</accession>
<dbReference type="Gene3D" id="1.20.120.330">
    <property type="entry name" value="Nucleotidyltransferases domain 2"/>
    <property type="match status" value="1"/>
</dbReference>
<dbReference type="GO" id="GO:0004540">
    <property type="term" value="F:RNA nuclease activity"/>
    <property type="evidence" value="ECO:0007669"/>
    <property type="project" value="InterPro"/>
</dbReference>
<dbReference type="GO" id="GO:0016787">
    <property type="term" value="F:hydrolase activity"/>
    <property type="evidence" value="ECO:0007669"/>
    <property type="project" value="UniProtKB-KW"/>
</dbReference>
<dbReference type="GO" id="GO:0110001">
    <property type="term" value="C:toxin-antitoxin complex"/>
    <property type="evidence" value="ECO:0007669"/>
    <property type="project" value="InterPro"/>
</dbReference>
<organism evidence="1 2">
    <name type="scientific">Anaerovirgula multivorans</name>
    <dbReference type="NCBI Taxonomy" id="312168"/>
    <lineage>
        <taxon>Bacteria</taxon>
        <taxon>Bacillati</taxon>
        <taxon>Bacillota</taxon>
        <taxon>Clostridia</taxon>
        <taxon>Peptostreptococcales</taxon>
        <taxon>Natronincolaceae</taxon>
        <taxon>Anaerovirgula</taxon>
    </lineage>
</organism>
<gene>
    <name evidence="1" type="ORF">SAMN05446037_10607</name>
</gene>
<proteinExistence type="predicted"/>
<dbReference type="RefSeq" id="WP_089285549.1">
    <property type="nucleotide sequence ID" value="NZ_FZOJ01000060.1"/>
</dbReference>
<dbReference type="EMBL" id="FZOJ01000060">
    <property type="protein sequence ID" value="SNT24163.1"/>
    <property type="molecule type" value="Genomic_DNA"/>
</dbReference>
<sequence length="144" mass="17094">MTRDEEQLLIEELYLLDNSNQMLRYSYRECKKIGIKTAYTFEELDKFEALTSRFARTSDLIIQKIFRLIDIIELEKPGSIIDRINRAEKRGLICSAETFKDIRRLRNDIAHEYIPTAIEEIFKKVLKLTPDIIDSVEKIKKYCQ</sequence>
<protein>
    <recommendedName>
        <fullName evidence="3">Nucleotidyltransferase substrate binding protein, HI0074 family</fullName>
    </recommendedName>
</protein>
<dbReference type="AlphaFoldDB" id="A0A239L2X8"/>
<evidence type="ECO:0008006" key="3">
    <source>
        <dbReference type="Google" id="ProtNLM"/>
    </source>
</evidence>
<name>A0A239L2X8_9FIRM</name>
<dbReference type="SUPFAM" id="SSF81593">
    <property type="entry name" value="Nucleotidyltransferase substrate binding subunit/domain"/>
    <property type="match status" value="1"/>
</dbReference>